<dbReference type="InterPro" id="IPR044742">
    <property type="entry name" value="DEAD/DEAH_RhlB"/>
</dbReference>
<dbReference type="GO" id="GO:0016787">
    <property type="term" value="F:hydrolase activity"/>
    <property type="evidence" value="ECO:0007669"/>
    <property type="project" value="UniProtKB-KW"/>
</dbReference>
<evidence type="ECO:0000313" key="11">
    <source>
        <dbReference type="Proteomes" id="UP000179334"/>
    </source>
</evidence>
<dbReference type="Gene3D" id="3.40.50.300">
    <property type="entry name" value="P-loop containing nucleotide triphosphate hydrolases"/>
    <property type="match status" value="2"/>
</dbReference>
<evidence type="ECO:0000256" key="2">
    <source>
        <dbReference type="ARBA" id="ARBA00022801"/>
    </source>
</evidence>
<feature type="compositionally biased region" description="Basic and acidic residues" evidence="7">
    <location>
        <begin position="305"/>
        <end position="328"/>
    </location>
</feature>
<feature type="region of interest" description="Disordered" evidence="7">
    <location>
        <begin position="295"/>
        <end position="378"/>
    </location>
</feature>
<dbReference type="GO" id="GO:0005524">
    <property type="term" value="F:ATP binding"/>
    <property type="evidence" value="ECO:0007669"/>
    <property type="project" value="UniProtKB-KW"/>
</dbReference>
<feature type="compositionally biased region" description="Basic and acidic residues" evidence="7">
    <location>
        <begin position="361"/>
        <end position="370"/>
    </location>
</feature>
<keyword evidence="2 6" id="KW-0378">Hydrolase</keyword>
<proteinExistence type="inferred from homology"/>
<comment type="caution">
    <text evidence="10">The sequence shown here is derived from an EMBL/GenBank/DDBJ whole genome shotgun (WGS) entry which is preliminary data.</text>
</comment>
<evidence type="ECO:0000259" key="9">
    <source>
        <dbReference type="PROSITE" id="PS51194"/>
    </source>
</evidence>
<dbReference type="InterPro" id="IPR027417">
    <property type="entry name" value="P-loop_NTPase"/>
</dbReference>
<keyword evidence="4 6" id="KW-0067">ATP-binding</keyword>
<evidence type="ECO:0000313" key="10">
    <source>
        <dbReference type="EMBL" id="OGI39625.1"/>
    </source>
</evidence>
<dbReference type="Pfam" id="PF00271">
    <property type="entry name" value="Helicase_C"/>
    <property type="match status" value="1"/>
</dbReference>
<feature type="domain" description="Helicase C-terminal" evidence="9">
    <location>
        <begin position="157"/>
        <end position="301"/>
    </location>
</feature>
<dbReference type="InterPro" id="IPR000629">
    <property type="entry name" value="RNA-helicase_DEAD-box_CS"/>
</dbReference>
<evidence type="ECO:0000256" key="3">
    <source>
        <dbReference type="ARBA" id="ARBA00022806"/>
    </source>
</evidence>
<dbReference type="SMART" id="SM00487">
    <property type="entry name" value="DEXDc"/>
    <property type="match status" value="1"/>
</dbReference>
<dbReference type="PANTHER" id="PTHR47959">
    <property type="entry name" value="ATP-DEPENDENT RNA HELICASE RHLE-RELATED"/>
    <property type="match status" value="1"/>
</dbReference>
<dbReference type="SMART" id="SM00490">
    <property type="entry name" value="HELICc"/>
    <property type="match status" value="1"/>
</dbReference>
<dbReference type="GO" id="GO:0003724">
    <property type="term" value="F:RNA helicase activity"/>
    <property type="evidence" value="ECO:0007669"/>
    <property type="project" value="TreeGrafter"/>
</dbReference>
<dbReference type="InterPro" id="IPR014001">
    <property type="entry name" value="Helicase_ATP-bd"/>
</dbReference>
<dbReference type="PROSITE" id="PS51194">
    <property type="entry name" value="HELICASE_CTER"/>
    <property type="match status" value="1"/>
</dbReference>
<evidence type="ECO:0000259" key="8">
    <source>
        <dbReference type="PROSITE" id="PS51192"/>
    </source>
</evidence>
<comment type="similarity">
    <text evidence="5 6">Belongs to the DEAD box helicase family.</text>
</comment>
<dbReference type="CDD" id="cd18787">
    <property type="entry name" value="SF2_C_DEAD"/>
    <property type="match status" value="1"/>
</dbReference>
<evidence type="ECO:0000256" key="4">
    <source>
        <dbReference type="ARBA" id="ARBA00022840"/>
    </source>
</evidence>
<feature type="domain" description="Helicase ATP-binding" evidence="8">
    <location>
        <begin position="1"/>
        <end position="129"/>
    </location>
</feature>
<dbReference type="Pfam" id="PF00270">
    <property type="entry name" value="DEAD"/>
    <property type="match status" value="1"/>
</dbReference>
<organism evidence="10 11">
    <name type="scientific">Candidatus Muproteobacteria bacterium RBG_16_64_10</name>
    <dbReference type="NCBI Taxonomy" id="1817757"/>
    <lineage>
        <taxon>Bacteria</taxon>
        <taxon>Pseudomonadati</taxon>
        <taxon>Pseudomonadota</taxon>
        <taxon>Candidatus Muproteobacteria</taxon>
    </lineage>
</organism>
<gene>
    <name evidence="10" type="ORF">A2V91_03880</name>
</gene>
<dbReference type="GO" id="GO:0005829">
    <property type="term" value="C:cytosol"/>
    <property type="evidence" value="ECO:0007669"/>
    <property type="project" value="TreeGrafter"/>
</dbReference>
<protein>
    <recommendedName>
        <fullName evidence="12">RNA helicase</fullName>
    </recommendedName>
</protein>
<dbReference type="InterPro" id="IPR001650">
    <property type="entry name" value="Helicase_C-like"/>
</dbReference>
<keyword evidence="1 6" id="KW-0547">Nucleotide-binding</keyword>
<dbReference type="PROSITE" id="PS00039">
    <property type="entry name" value="DEAD_ATP_HELICASE"/>
    <property type="match status" value="1"/>
</dbReference>
<evidence type="ECO:0008006" key="12">
    <source>
        <dbReference type="Google" id="ProtNLM"/>
    </source>
</evidence>
<dbReference type="SUPFAM" id="SSF52540">
    <property type="entry name" value="P-loop containing nucleoside triphosphate hydrolases"/>
    <property type="match status" value="1"/>
</dbReference>
<dbReference type="Proteomes" id="UP000179334">
    <property type="component" value="Unassembled WGS sequence"/>
</dbReference>
<dbReference type="PROSITE" id="PS51192">
    <property type="entry name" value="HELICASE_ATP_BIND_1"/>
    <property type="match status" value="1"/>
</dbReference>
<dbReference type="EMBL" id="MFSR01000042">
    <property type="protein sequence ID" value="OGI39625.1"/>
    <property type="molecule type" value="Genomic_DNA"/>
</dbReference>
<keyword evidence="3 6" id="KW-0347">Helicase</keyword>
<sequence length="378" mass="41944">MLTPTRELANQVTEAAMKYGRHMRFRMGSIVGGVPYPPQMRLLSQPLDILVATPGRLLDHMESGRLDYSRMEVLVLDEADRMLDMGFIRPVEKIAGATPANRQTLLFSATLEGNIAKLASRLLKNPKLIQVASAQERHEQIEQRLHHVDDGAHKHRLLTHLLDNAAVDKVLVFTATKRGADRLAKKLDAEGYPAGSLHGNMNQNQRNRAIAKLRTGEVKLLVATDVAARGLDVNGISHVINFDLPKVPEDYVHRIGRTGRAGAKGIAISFAAPQDRHQLRDIERYTRQPIQAHVIEGLKPSATPARDHAPNRPRQGEHRHSAARDGQRRHTASGRPARSGHQHGNAAQPARGDTGQRPQGQRRDHRDFQRRGNGPQLG</sequence>
<dbReference type="InterPro" id="IPR011545">
    <property type="entry name" value="DEAD/DEAH_box_helicase_dom"/>
</dbReference>
<evidence type="ECO:0000256" key="1">
    <source>
        <dbReference type="ARBA" id="ARBA00022741"/>
    </source>
</evidence>
<evidence type="ECO:0000256" key="7">
    <source>
        <dbReference type="SAM" id="MobiDB-lite"/>
    </source>
</evidence>
<name>A0A1F6T3Q3_9PROT</name>
<dbReference type="AlphaFoldDB" id="A0A1F6T3Q3"/>
<dbReference type="CDD" id="cd00268">
    <property type="entry name" value="DEADc"/>
    <property type="match status" value="1"/>
</dbReference>
<dbReference type="GO" id="GO:0003676">
    <property type="term" value="F:nucleic acid binding"/>
    <property type="evidence" value="ECO:0007669"/>
    <property type="project" value="InterPro"/>
</dbReference>
<accession>A0A1F6T3Q3</accession>
<evidence type="ECO:0000256" key="5">
    <source>
        <dbReference type="ARBA" id="ARBA00038437"/>
    </source>
</evidence>
<dbReference type="InterPro" id="IPR050079">
    <property type="entry name" value="DEAD_box_RNA_helicase"/>
</dbReference>
<reference evidence="10 11" key="1">
    <citation type="journal article" date="2016" name="Nat. Commun.">
        <title>Thousands of microbial genomes shed light on interconnected biogeochemical processes in an aquifer system.</title>
        <authorList>
            <person name="Anantharaman K."/>
            <person name="Brown C.T."/>
            <person name="Hug L.A."/>
            <person name="Sharon I."/>
            <person name="Castelle C.J."/>
            <person name="Probst A.J."/>
            <person name="Thomas B.C."/>
            <person name="Singh A."/>
            <person name="Wilkins M.J."/>
            <person name="Karaoz U."/>
            <person name="Brodie E.L."/>
            <person name="Williams K.H."/>
            <person name="Hubbard S.S."/>
            <person name="Banfield J.F."/>
        </authorList>
    </citation>
    <scope>NUCLEOTIDE SEQUENCE [LARGE SCALE GENOMIC DNA]</scope>
</reference>
<evidence type="ECO:0000256" key="6">
    <source>
        <dbReference type="RuleBase" id="RU000492"/>
    </source>
</evidence>
<dbReference type="PANTHER" id="PTHR47959:SF17">
    <property type="entry name" value="ATP-DEPENDENT RNA HELICASE DEAD BOX FAMILY"/>
    <property type="match status" value="1"/>
</dbReference>